<name>A0A9W7D0Y8_9STRA</name>
<dbReference type="Proteomes" id="UP001165121">
    <property type="component" value="Unassembled WGS sequence"/>
</dbReference>
<accession>A0A9W7D0Y8</accession>
<gene>
    <name evidence="1" type="ORF">Pfra01_002058500</name>
</gene>
<comment type="caution">
    <text evidence="1">The sequence shown here is derived from an EMBL/GenBank/DDBJ whole genome shotgun (WGS) entry which is preliminary data.</text>
</comment>
<sequence>MLHLKWWTNSDRQIDVQGIEKGQVLTSSRETVKVTLGWHVVYEFGVRIIPHHAGVDLILGTDFMIPAGIRLDLYNSTARLPDEVEIPLIKSRSAWLTEPTYGNRVSDGPA</sequence>
<dbReference type="AlphaFoldDB" id="A0A9W7D0Y8"/>
<organism evidence="1 2">
    <name type="scientific">Phytophthora fragariaefolia</name>
    <dbReference type="NCBI Taxonomy" id="1490495"/>
    <lineage>
        <taxon>Eukaryota</taxon>
        <taxon>Sar</taxon>
        <taxon>Stramenopiles</taxon>
        <taxon>Oomycota</taxon>
        <taxon>Peronosporomycetes</taxon>
        <taxon>Peronosporales</taxon>
        <taxon>Peronosporaceae</taxon>
        <taxon>Phytophthora</taxon>
    </lineage>
</organism>
<dbReference type="OrthoDB" id="126554at2759"/>
<dbReference type="InterPro" id="IPR021109">
    <property type="entry name" value="Peptidase_aspartic_dom_sf"/>
</dbReference>
<evidence type="ECO:0000313" key="2">
    <source>
        <dbReference type="Proteomes" id="UP001165121"/>
    </source>
</evidence>
<evidence type="ECO:0000313" key="1">
    <source>
        <dbReference type="EMBL" id="GMF51130.1"/>
    </source>
</evidence>
<reference evidence="1" key="1">
    <citation type="submission" date="2023-04" db="EMBL/GenBank/DDBJ databases">
        <title>Phytophthora fragariaefolia NBRC 109709.</title>
        <authorList>
            <person name="Ichikawa N."/>
            <person name="Sato H."/>
            <person name="Tonouchi N."/>
        </authorList>
    </citation>
    <scope>NUCLEOTIDE SEQUENCE</scope>
    <source>
        <strain evidence="1">NBRC 109709</strain>
    </source>
</reference>
<proteinExistence type="predicted"/>
<keyword evidence="2" id="KW-1185">Reference proteome</keyword>
<dbReference type="Gene3D" id="2.40.70.10">
    <property type="entry name" value="Acid Proteases"/>
    <property type="match status" value="1"/>
</dbReference>
<protein>
    <submittedName>
        <fullName evidence="1">Unnamed protein product</fullName>
    </submittedName>
</protein>
<dbReference type="EMBL" id="BSXT01002819">
    <property type="protein sequence ID" value="GMF51130.1"/>
    <property type="molecule type" value="Genomic_DNA"/>
</dbReference>